<gene>
    <name evidence="2" type="ORF">POCTA_138.1.T0160081</name>
</gene>
<dbReference type="OrthoDB" id="299154at2759"/>
<evidence type="ECO:0000313" key="3">
    <source>
        <dbReference type="Proteomes" id="UP000683925"/>
    </source>
</evidence>
<comment type="caution">
    <text evidence="2">The sequence shown here is derived from an EMBL/GenBank/DDBJ whole genome shotgun (WGS) entry which is preliminary data.</text>
</comment>
<evidence type="ECO:0000313" key="2">
    <source>
        <dbReference type="EMBL" id="CAD8144305.1"/>
    </source>
</evidence>
<dbReference type="OMA" id="YFQRATN"/>
<organism evidence="2 3">
    <name type="scientific">Paramecium octaurelia</name>
    <dbReference type="NCBI Taxonomy" id="43137"/>
    <lineage>
        <taxon>Eukaryota</taxon>
        <taxon>Sar</taxon>
        <taxon>Alveolata</taxon>
        <taxon>Ciliophora</taxon>
        <taxon>Intramacronucleata</taxon>
        <taxon>Oligohymenophorea</taxon>
        <taxon>Peniculida</taxon>
        <taxon>Parameciidae</taxon>
        <taxon>Paramecium</taxon>
    </lineage>
</organism>
<dbReference type="EMBL" id="CAJJDP010000016">
    <property type="protein sequence ID" value="CAD8144305.1"/>
    <property type="molecule type" value="Genomic_DNA"/>
</dbReference>
<keyword evidence="3" id="KW-1185">Reference proteome</keyword>
<evidence type="ECO:0000256" key="1">
    <source>
        <dbReference type="SAM" id="Coils"/>
    </source>
</evidence>
<reference evidence="2" key="1">
    <citation type="submission" date="2021-01" db="EMBL/GenBank/DDBJ databases">
        <authorList>
            <consortium name="Genoscope - CEA"/>
            <person name="William W."/>
        </authorList>
    </citation>
    <scope>NUCLEOTIDE SEQUENCE</scope>
</reference>
<dbReference type="AlphaFoldDB" id="A0A8S1STV7"/>
<dbReference type="Proteomes" id="UP000683925">
    <property type="component" value="Unassembled WGS sequence"/>
</dbReference>
<feature type="coiled-coil region" evidence="1">
    <location>
        <begin position="55"/>
        <end position="96"/>
    </location>
</feature>
<protein>
    <submittedName>
        <fullName evidence="2">Uncharacterized protein</fullName>
    </submittedName>
</protein>
<accession>A0A8S1STV7</accession>
<proteinExistence type="predicted"/>
<sequence length="96" mass="10955">MYFQRATNSVQRNVPSAQTQIAISNQQYLSPVGKYSSAQSQAKSIQETPNGNFVKEQLDSLYINLKKENQVLKEKLSMISSQVEEAEQKLQLYKKI</sequence>
<name>A0A8S1STV7_PAROT</name>
<keyword evidence="1" id="KW-0175">Coiled coil</keyword>